<dbReference type="EMBL" id="GGFL01016068">
    <property type="protein sequence ID" value="MBW80246.1"/>
    <property type="molecule type" value="Transcribed_RNA"/>
</dbReference>
<organism evidence="1">
    <name type="scientific">Anopheles darlingi</name>
    <name type="common">Mosquito</name>
    <dbReference type="NCBI Taxonomy" id="43151"/>
    <lineage>
        <taxon>Eukaryota</taxon>
        <taxon>Metazoa</taxon>
        <taxon>Ecdysozoa</taxon>
        <taxon>Arthropoda</taxon>
        <taxon>Hexapoda</taxon>
        <taxon>Insecta</taxon>
        <taxon>Pterygota</taxon>
        <taxon>Neoptera</taxon>
        <taxon>Endopterygota</taxon>
        <taxon>Diptera</taxon>
        <taxon>Nematocera</taxon>
        <taxon>Culicoidea</taxon>
        <taxon>Culicidae</taxon>
        <taxon>Anophelinae</taxon>
        <taxon>Anopheles</taxon>
    </lineage>
</organism>
<evidence type="ECO:0000313" key="1">
    <source>
        <dbReference type="EMBL" id="MBW80246.1"/>
    </source>
</evidence>
<protein>
    <submittedName>
        <fullName evidence="1">Putative secreted protein</fullName>
    </submittedName>
</protein>
<proteinExistence type="predicted"/>
<sequence length="70" mass="8257">MLQRFLVPRIARWLAQSYASMNPSLSLSVCLLHTHEHTRWNLLRCSERTCGDRVWWLVCGGEERGENTRK</sequence>
<dbReference type="AlphaFoldDB" id="A0A2M4DRQ9"/>
<reference evidence="1" key="1">
    <citation type="submission" date="2018-01" db="EMBL/GenBank/DDBJ databases">
        <title>An insight into the sialome of Amazonian anophelines.</title>
        <authorList>
            <person name="Ribeiro J.M."/>
            <person name="Scarpassa V."/>
            <person name="Calvo E."/>
        </authorList>
    </citation>
    <scope>NUCLEOTIDE SEQUENCE</scope>
</reference>
<accession>A0A2M4DRQ9</accession>
<name>A0A2M4DRQ9_ANODA</name>